<dbReference type="AlphaFoldDB" id="A0ABD3WJP0"/>
<evidence type="ECO:0000313" key="1">
    <source>
        <dbReference type="EMBL" id="KAL3874175.1"/>
    </source>
</evidence>
<sequence>MCYLTNYLTKSAVLMTGNLNVSGQQYLKLKTIYPPVIADITQAVSFANLVLSVVVIKLSLLVGTMTGHFCQVNEC</sequence>
<dbReference type="EMBL" id="JBJQND010000006">
    <property type="protein sequence ID" value="KAL3874175.1"/>
    <property type="molecule type" value="Genomic_DNA"/>
</dbReference>
<organism evidence="1 2">
    <name type="scientific">Sinanodonta woodiana</name>
    <name type="common">Chinese pond mussel</name>
    <name type="synonym">Anodonta woodiana</name>
    <dbReference type="NCBI Taxonomy" id="1069815"/>
    <lineage>
        <taxon>Eukaryota</taxon>
        <taxon>Metazoa</taxon>
        <taxon>Spiralia</taxon>
        <taxon>Lophotrochozoa</taxon>
        <taxon>Mollusca</taxon>
        <taxon>Bivalvia</taxon>
        <taxon>Autobranchia</taxon>
        <taxon>Heteroconchia</taxon>
        <taxon>Palaeoheterodonta</taxon>
        <taxon>Unionida</taxon>
        <taxon>Unionoidea</taxon>
        <taxon>Unionidae</taxon>
        <taxon>Unioninae</taxon>
        <taxon>Sinanodonta</taxon>
    </lineage>
</organism>
<reference evidence="1 2" key="1">
    <citation type="submission" date="2024-11" db="EMBL/GenBank/DDBJ databases">
        <title>Chromosome-level genome assembly of the freshwater bivalve Anodonta woodiana.</title>
        <authorList>
            <person name="Chen X."/>
        </authorList>
    </citation>
    <scope>NUCLEOTIDE SEQUENCE [LARGE SCALE GENOMIC DNA]</scope>
    <source>
        <strain evidence="1">MN2024</strain>
        <tissue evidence="1">Gills</tissue>
    </source>
</reference>
<accession>A0ABD3WJP0</accession>
<evidence type="ECO:0000313" key="2">
    <source>
        <dbReference type="Proteomes" id="UP001634394"/>
    </source>
</evidence>
<keyword evidence="2" id="KW-1185">Reference proteome</keyword>
<proteinExistence type="predicted"/>
<comment type="caution">
    <text evidence="1">The sequence shown here is derived from an EMBL/GenBank/DDBJ whole genome shotgun (WGS) entry which is preliminary data.</text>
</comment>
<dbReference type="Proteomes" id="UP001634394">
    <property type="component" value="Unassembled WGS sequence"/>
</dbReference>
<name>A0ABD3WJP0_SINWO</name>
<protein>
    <submittedName>
        <fullName evidence="1">Uncharacterized protein</fullName>
    </submittedName>
</protein>
<gene>
    <name evidence="1" type="ORF">ACJMK2_037222</name>
</gene>